<comment type="function">
    <text evidence="6">Catalyzes the synthesis of activated sulfate.</text>
</comment>
<dbReference type="EMBL" id="JACOFU010000004">
    <property type="protein sequence ID" value="MBC3832151.1"/>
    <property type="molecule type" value="Genomic_DNA"/>
</dbReference>
<sequence length="180" mass="19730">MENSTFIKNKKLLTWWLTGLSGAGKTTLARALAEDLRDQGYPVCVLDGDEIRQGLSKDLGFSMAEREEQSRRVAETAKILNQNGILAIVSLVSPSLQGRSLARDIIGKEHFVESYISTPLQICQQRDVKGLYAKAKLDSGLQLTGIGAPYEAPTNADCVIDTSQTELTTATQQLRAFLKE</sequence>
<evidence type="ECO:0000259" key="7">
    <source>
        <dbReference type="Pfam" id="PF01583"/>
    </source>
</evidence>
<name>A0ABR6XRP1_9BURK</name>
<keyword evidence="3 6" id="KW-0808">Transferase</keyword>
<organism evidence="8 9">
    <name type="scientific">Undibacterium amnicola</name>
    <dbReference type="NCBI Taxonomy" id="1834038"/>
    <lineage>
        <taxon>Bacteria</taxon>
        <taxon>Pseudomonadati</taxon>
        <taxon>Pseudomonadota</taxon>
        <taxon>Betaproteobacteria</taxon>
        <taxon>Burkholderiales</taxon>
        <taxon>Oxalobacteraceae</taxon>
        <taxon>Undibacterium</taxon>
    </lineage>
</organism>
<dbReference type="Pfam" id="PF01583">
    <property type="entry name" value="APS_kinase"/>
    <property type="match status" value="1"/>
</dbReference>
<dbReference type="InterPro" id="IPR002891">
    <property type="entry name" value="APS"/>
</dbReference>
<comment type="caution">
    <text evidence="8">The sequence shown here is derived from an EMBL/GenBank/DDBJ whole genome shotgun (WGS) entry which is preliminary data.</text>
</comment>
<proteinExistence type="inferred from homology"/>
<keyword evidence="6 8" id="KW-0418">Kinase</keyword>
<reference evidence="8 9" key="1">
    <citation type="submission" date="2020-08" db="EMBL/GenBank/DDBJ databases">
        <title>Novel species isolated from subtropical streams in China.</title>
        <authorList>
            <person name="Lu H."/>
        </authorList>
    </citation>
    <scope>NUCLEOTIDE SEQUENCE [LARGE SCALE GENOMIC DNA]</scope>
    <source>
        <strain evidence="8 9">KCTC 52442</strain>
    </source>
</reference>
<keyword evidence="4 6" id="KW-0547">Nucleotide-binding</keyword>
<evidence type="ECO:0000313" key="8">
    <source>
        <dbReference type="EMBL" id="MBC3832151.1"/>
    </source>
</evidence>
<evidence type="ECO:0000313" key="9">
    <source>
        <dbReference type="Proteomes" id="UP000643610"/>
    </source>
</evidence>
<keyword evidence="9" id="KW-1185">Reference proteome</keyword>
<evidence type="ECO:0000256" key="6">
    <source>
        <dbReference type="RuleBase" id="RU004347"/>
    </source>
</evidence>
<dbReference type="InterPro" id="IPR050512">
    <property type="entry name" value="Sulf_AdTrans/APS_kinase"/>
</dbReference>
<gene>
    <name evidence="8" type="primary">cysC</name>
    <name evidence="8" type="ORF">H8K33_11565</name>
</gene>
<keyword evidence="5 6" id="KW-0067">ATP-binding</keyword>
<dbReference type="PANTHER" id="PTHR42700">
    <property type="entry name" value="SULFATE ADENYLYLTRANSFERASE"/>
    <property type="match status" value="1"/>
</dbReference>
<dbReference type="PANTHER" id="PTHR42700:SF1">
    <property type="entry name" value="SULFATE ADENYLYLTRANSFERASE"/>
    <property type="match status" value="1"/>
</dbReference>
<comment type="pathway">
    <text evidence="6">Sulfur metabolism; hydrogen sulfide biosynthesis; sulfite from sulfate: step 2/3.</text>
</comment>
<evidence type="ECO:0000256" key="4">
    <source>
        <dbReference type="ARBA" id="ARBA00022741"/>
    </source>
</evidence>
<evidence type="ECO:0000256" key="3">
    <source>
        <dbReference type="ARBA" id="ARBA00022679"/>
    </source>
</evidence>
<evidence type="ECO:0000256" key="5">
    <source>
        <dbReference type="ARBA" id="ARBA00022840"/>
    </source>
</evidence>
<dbReference type="NCBIfam" id="NF003013">
    <property type="entry name" value="PRK03846.1"/>
    <property type="match status" value="1"/>
</dbReference>
<comment type="similarity">
    <text evidence="6">Belongs to the APS kinase family.</text>
</comment>
<dbReference type="Proteomes" id="UP000643610">
    <property type="component" value="Unassembled WGS sequence"/>
</dbReference>
<dbReference type="GO" id="GO:0004020">
    <property type="term" value="F:adenylylsulfate kinase activity"/>
    <property type="evidence" value="ECO:0007669"/>
    <property type="project" value="UniProtKB-EC"/>
</dbReference>
<dbReference type="NCBIfam" id="TIGR00455">
    <property type="entry name" value="apsK"/>
    <property type="match status" value="1"/>
</dbReference>
<dbReference type="InterPro" id="IPR027417">
    <property type="entry name" value="P-loop_NTPase"/>
</dbReference>
<accession>A0ABR6XRP1</accession>
<dbReference type="InterPro" id="IPR059117">
    <property type="entry name" value="APS_kinase_dom"/>
</dbReference>
<dbReference type="Gene3D" id="3.40.50.300">
    <property type="entry name" value="P-loop containing nucleotide triphosphate hydrolases"/>
    <property type="match status" value="1"/>
</dbReference>
<evidence type="ECO:0000256" key="1">
    <source>
        <dbReference type="ARBA" id="ARBA00001823"/>
    </source>
</evidence>
<protein>
    <recommendedName>
        <fullName evidence="2 6">Adenylyl-sulfate kinase</fullName>
        <ecNumber evidence="2 6">2.7.1.25</ecNumber>
    </recommendedName>
</protein>
<dbReference type="RefSeq" id="WP_186891190.1">
    <property type="nucleotide sequence ID" value="NZ_JACOFU010000004.1"/>
</dbReference>
<dbReference type="EC" id="2.7.1.25" evidence="2 6"/>
<dbReference type="CDD" id="cd02027">
    <property type="entry name" value="APSK"/>
    <property type="match status" value="1"/>
</dbReference>
<feature type="domain" description="APS kinase" evidence="7">
    <location>
        <begin position="14"/>
        <end position="161"/>
    </location>
</feature>
<comment type="catalytic activity">
    <reaction evidence="1 6">
        <text>adenosine 5'-phosphosulfate + ATP = 3'-phosphoadenylyl sulfate + ADP + H(+)</text>
        <dbReference type="Rhea" id="RHEA:24152"/>
        <dbReference type="ChEBI" id="CHEBI:15378"/>
        <dbReference type="ChEBI" id="CHEBI:30616"/>
        <dbReference type="ChEBI" id="CHEBI:58243"/>
        <dbReference type="ChEBI" id="CHEBI:58339"/>
        <dbReference type="ChEBI" id="CHEBI:456216"/>
        <dbReference type="EC" id="2.7.1.25"/>
    </reaction>
</comment>
<dbReference type="SUPFAM" id="SSF52540">
    <property type="entry name" value="P-loop containing nucleoside triphosphate hydrolases"/>
    <property type="match status" value="1"/>
</dbReference>
<evidence type="ECO:0000256" key="2">
    <source>
        <dbReference type="ARBA" id="ARBA00012121"/>
    </source>
</evidence>